<organism evidence="6 7">
    <name type="scientific">Dyella flava</name>
    <dbReference type="NCBI Taxonomy" id="1920170"/>
    <lineage>
        <taxon>Bacteria</taxon>
        <taxon>Pseudomonadati</taxon>
        <taxon>Pseudomonadota</taxon>
        <taxon>Gammaproteobacteria</taxon>
        <taxon>Lysobacterales</taxon>
        <taxon>Rhodanobacteraceae</taxon>
        <taxon>Dyella</taxon>
    </lineage>
</organism>
<dbReference type="InterPro" id="IPR017806">
    <property type="entry name" value="EgtB"/>
</dbReference>
<dbReference type="PANTHER" id="PTHR23150">
    <property type="entry name" value="SULFATASE MODIFYING FACTOR 1, 2"/>
    <property type="match status" value="1"/>
</dbReference>
<dbReference type="InterPro" id="IPR016187">
    <property type="entry name" value="CTDL_fold"/>
</dbReference>
<evidence type="ECO:0000259" key="4">
    <source>
        <dbReference type="Pfam" id="PF03781"/>
    </source>
</evidence>
<dbReference type="Pfam" id="PF12867">
    <property type="entry name" value="DinB_2"/>
    <property type="match status" value="1"/>
</dbReference>
<evidence type="ECO:0000256" key="1">
    <source>
        <dbReference type="ARBA" id="ARBA00023002"/>
    </source>
</evidence>
<evidence type="ECO:0000256" key="3">
    <source>
        <dbReference type="ARBA" id="ARBA00037882"/>
    </source>
</evidence>
<dbReference type="EMBL" id="JADIKE010000020">
    <property type="protein sequence ID" value="MBM7124032.1"/>
    <property type="molecule type" value="Genomic_DNA"/>
</dbReference>
<feature type="domain" description="Sulfatase-modifying factor enzyme-like" evidence="4">
    <location>
        <begin position="186"/>
        <end position="324"/>
    </location>
</feature>
<reference evidence="6" key="1">
    <citation type="submission" date="2020-10" db="EMBL/GenBank/DDBJ databases">
        <title>Phylogeny of dyella-like bacteria.</title>
        <authorList>
            <person name="Fu J."/>
        </authorList>
    </citation>
    <scope>NUCLEOTIDE SEQUENCE</scope>
    <source>
        <strain evidence="6">DHOC52</strain>
    </source>
</reference>
<protein>
    <submittedName>
        <fullName evidence="6">Ergothioneine biosynthesis protein EgtB</fullName>
    </submittedName>
</protein>
<dbReference type="InterPro" id="IPR034660">
    <property type="entry name" value="DinB/YfiT-like"/>
</dbReference>
<evidence type="ECO:0000313" key="6">
    <source>
        <dbReference type="EMBL" id="MBM7124032.1"/>
    </source>
</evidence>
<dbReference type="RefSeq" id="WP_204678898.1">
    <property type="nucleotide sequence ID" value="NZ_BSNR01000022.1"/>
</dbReference>
<comment type="pathway">
    <text evidence="3">Amino-acid biosynthesis; ergothioneine biosynthesis.</text>
</comment>
<dbReference type="NCBIfam" id="TIGR03440">
    <property type="entry name" value="egtB_TIGR03440"/>
    <property type="match status" value="1"/>
</dbReference>
<keyword evidence="7" id="KW-1185">Reference proteome</keyword>
<dbReference type="InterPro" id="IPR005532">
    <property type="entry name" value="SUMF_dom"/>
</dbReference>
<keyword evidence="1" id="KW-0560">Oxidoreductase</keyword>
<proteinExistence type="predicted"/>
<feature type="domain" description="Sulfatase-modifying factor enzyme-like" evidence="4">
    <location>
        <begin position="344"/>
        <end position="425"/>
    </location>
</feature>
<evidence type="ECO:0000259" key="5">
    <source>
        <dbReference type="Pfam" id="PF12867"/>
    </source>
</evidence>
<dbReference type="SUPFAM" id="SSF109854">
    <property type="entry name" value="DinB/YfiT-like putative metalloenzymes"/>
    <property type="match status" value="1"/>
</dbReference>
<comment type="caution">
    <text evidence="6">The sequence shown here is derived from an EMBL/GenBank/DDBJ whole genome shotgun (WGS) entry which is preliminary data.</text>
</comment>
<dbReference type="SUPFAM" id="SSF56436">
    <property type="entry name" value="C-type lectin-like"/>
    <property type="match status" value="1"/>
</dbReference>
<sequence length="427" mass="48553">MTAKKLPVLAPGVLDALLDRFNRVRALTDGLCASLSDAEATVQSMPDASPAKWHLAHSTWFFETFVLRDHVSGYKPFDASYAYLFNSYYEAEGERLARASRGLLIRPSLENVYAYRQYVDAHIRDAWGSLPQRARELIELGCHHEEQHQELILMDLQHLTYSSPLQAPLFVRTPTQPVVVPSPLRWVVGREGPAEMGDDAKGFAFDSERPRHTTWLSPHALADRLVTNREWRQFIEDGGYQQSKYWLSDGWAWVRSQQIEAPLYWRRDEEDRWVQRFGLDGWADLVLDAPVTNVSYYEADAYARWAGARLPTEAEWESAAQHHNAQAGVFLDKAGAVHPMPDHGGQGIRQLFGDVWEWTASAFSPYPGFQPATGAVGEYNGKFMSGQFVLKGGSFATPRGHVRASYRNFFYPQQRWQFAGVRLARSQ</sequence>
<evidence type="ECO:0000256" key="2">
    <source>
        <dbReference type="ARBA" id="ARBA00023004"/>
    </source>
</evidence>
<dbReference type="PANTHER" id="PTHR23150:SF36">
    <property type="entry name" value="HERCYNINE OXYGENASE"/>
    <property type="match status" value="1"/>
</dbReference>
<dbReference type="InterPro" id="IPR024775">
    <property type="entry name" value="DinB-like"/>
</dbReference>
<keyword evidence="2" id="KW-0408">Iron</keyword>
<dbReference type="Proteomes" id="UP001430149">
    <property type="component" value="Unassembled WGS sequence"/>
</dbReference>
<evidence type="ECO:0000313" key="7">
    <source>
        <dbReference type="Proteomes" id="UP001430149"/>
    </source>
</evidence>
<gene>
    <name evidence="6" type="ORF">ISP19_01455</name>
</gene>
<feature type="domain" description="DinB-like" evidence="5">
    <location>
        <begin position="21"/>
        <end position="152"/>
    </location>
</feature>
<dbReference type="Gene3D" id="3.90.1580.10">
    <property type="entry name" value="paralog of FGE (formylglycine-generating enzyme)"/>
    <property type="match status" value="1"/>
</dbReference>
<dbReference type="InterPro" id="IPR051043">
    <property type="entry name" value="Sulfatase_Mod_Factor_Kinase"/>
</dbReference>
<dbReference type="InterPro" id="IPR042095">
    <property type="entry name" value="SUMF_sf"/>
</dbReference>
<accession>A0ABS2JZX4</accession>
<name>A0ABS2JZX4_9GAMM</name>
<dbReference type="Pfam" id="PF03781">
    <property type="entry name" value="FGE-sulfatase"/>
    <property type="match status" value="2"/>
</dbReference>